<feature type="transmembrane region" description="Helical" evidence="4">
    <location>
        <begin position="246"/>
        <end position="267"/>
    </location>
</feature>
<feature type="transmembrane region" description="Helical" evidence="4">
    <location>
        <begin position="279"/>
        <end position="297"/>
    </location>
</feature>
<dbReference type="HOGENOM" id="CLU_033532_0_1_6"/>
<proteinExistence type="predicted"/>
<dbReference type="Pfam" id="PF07690">
    <property type="entry name" value="MFS_1"/>
    <property type="match status" value="1"/>
</dbReference>
<comment type="caution">
    <text evidence="6">The sequence shown here is derived from an EMBL/GenBank/DDBJ whole genome shotgun (WGS) entry which is preliminary data.</text>
</comment>
<keyword evidence="2 4" id="KW-1133">Transmembrane helix</keyword>
<feature type="transmembrane region" description="Helical" evidence="4">
    <location>
        <begin position="107"/>
        <end position="128"/>
    </location>
</feature>
<dbReference type="EMBL" id="CBTB010000065">
    <property type="protein sequence ID" value="CDH31538.1"/>
    <property type="molecule type" value="Genomic_DNA"/>
</dbReference>
<keyword evidence="3 4" id="KW-0472">Membrane</keyword>
<evidence type="ECO:0000256" key="1">
    <source>
        <dbReference type="ARBA" id="ARBA00022692"/>
    </source>
</evidence>
<feature type="transmembrane region" description="Helical" evidence="4">
    <location>
        <begin position="46"/>
        <end position="67"/>
    </location>
</feature>
<dbReference type="GO" id="GO:0022857">
    <property type="term" value="F:transmembrane transporter activity"/>
    <property type="evidence" value="ECO:0007669"/>
    <property type="project" value="InterPro"/>
</dbReference>
<evidence type="ECO:0000256" key="2">
    <source>
        <dbReference type="ARBA" id="ARBA00022989"/>
    </source>
</evidence>
<dbReference type="Gene3D" id="1.20.1250.20">
    <property type="entry name" value="MFS general substrate transporter like domains"/>
    <property type="match status" value="2"/>
</dbReference>
<evidence type="ECO:0000256" key="3">
    <source>
        <dbReference type="ARBA" id="ARBA00023136"/>
    </source>
</evidence>
<dbReference type="PROSITE" id="PS50850">
    <property type="entry name" value="MFS"/>
    <property type="match status" value="1"/>
</dbReference>
<organism evidence="6 7">
    <name type="scientific">Xenorhabdus bovienii str. Intermedium</name>
    <dbReference type="NCBI Taxonomy" id="1379677"/>
    <lineage>
        <taxon>Bacteria</taxon>
        <taxon>Pseudomonadati</taxon>
        <taxon>Pseudomonadota</taxon>
        <taxon>Gammaproteobacteria</taxon>
        <taxon>Enterobacterales</taxon>
        <taxon>Morganellaceae</taxon>
        <taxon>Xenorhabdus</taxon>
    </lineage>
</organism>
<evidence type="ECO:0000313" key="7">
    <source>
        <dbReference type="Proteomes" id="UP000028480"/>
    </source>
</evidence>
<evidence type="ECO:0000259" key="5">
    <source>
        <dbReference type="PROSITE" id="PS50850"/>
    </source>
</evidence>
<protein>
    <submittedName>
        <fullName evidence="6">Putative Transporter</fullName>
    </submittedName>
</protein>
<feature type="transmembrane region" description="Helical" evidence="4">
    <location>
        <begin position="167"/>
        <end position="189"/>
    </location>
</feature>
<dbReference type="InterPro" id="IPR036259">
    <property type="entry name" value="MFS_trans_sf"/>
</dbReference>
<feature type="transmembrane region" description="Helical" evidence="4">
    <location>
        <begin position="303"/>
        <end position="325"/>
    </location>
</feature>
<feature type="transmembrane region" description="Helical" evidence="4">
    <location>
        <begin position="369"/>
        <end position="390"/>
    </location>
</feature>
<feature type="transmembrane region" description="Helical" evidence="4">
    <location>
        <begin position="79"/>
        <end position="100"/>
    </location>
</feature>
<evidence type="ECO:0000256" key="4">
    <source>
        <dbReference type="SAM" id="Phobius"/>
    </source>
</evidence>
<sequence>MANLYRDLFRARGTIGFTLASFLGRLPLPMTGIGIIIMLSQLRGGYGLAGAVAATFVLTYALVAPQVSRLVDSKGQARVLPIAAVISVIGLFALVGCTYLKTPDWTLFVSAVLAGFMPSMSAMARARWTAIYRGKPELQTAYSLETVMDEVSFIAGPPVSVGLGVAVFPQAALIVSATVLAIGVFAFAAQRQTEPPVQEAEIAKHSGSVLRDGKVVMLTLLLVAMGIVVGTVDIVSVAFAERQGQPAAASFVLSAYAIGSCIAGLVFGAIRFSVPLPRLLLIGGLATAATTLPLLIVGNIPALSAAVFIAGLFFAPTMIVAMALVEQIVPESKLTEGLTWLLSGLNTGSAIGAGVAGQVVDVYGAGNGFSVAVVAGVIILTVAAVGYRLLKTQITDQDSALQKDESV</sequence>
<dbReference type="RefSeq" id="WP_038184551.1">
    <property type="nucleotide sequence ID" value="NZ_CAWLWA010000114.1"/>
</dbReference>
<accession>A0A077QEH0</accession>
<evidence type="ECO:0000313" key="6">
    <source>
        <dbReference type="EMBL" id="CDH31538.1"/>
    </source>
</evidence>
<gene>
    <name evidence="6" type="ORF">XBI1_1570012</name>
</gene>
<reference evidence="6" key="1">
    <citation type="submission" date="2013-07" db="EMBL/GenBank/DDBJ databases">
        <title>Sub-species coevolution in mutualistic symbiosis.</title>
        <authorList>
            <person name="Murfin K."/>
            <person name="Klassen J."/>
            <person name="Lee M."/>
            <person name="Forst S."/>
            <person name="Stock P."/>
            <person name="Goodrich-Blair H."/>
        </authorList>
    </citation>
    <scope>NUCLEOTIDE SEQUENCE [LARGE SCALE GENOMIC DNA]</scope>
    <source>
        <strain evidence="6">Intermedium</strain>
    </source>
</reference>
<name>A0A077QEH0_XENBV</name>
<feature type="transmembrane region" description="Helical" evidence="4">
    <location>
        <begin position="215"/>
        <end position="240"/>
    </location>
</feature>
<dbReference type="InterPro" id="IPR020846">
    <property type="entry name" value="MFS_dom"/>
</dbReference>
<dbReference type="Proteomes" id="UP000028480">
    <property type="component" value="Unassembled WGS sequence"/>
</dbReference>
<dbReference type="InterPro" id="IPR011701">
    <property type="entry name" value="MFS"/>
</dbReference>
<dbReference type="PANTHER" id="PTHR23542:SF1">
    <property type="entry name" value="MAJOR FACILITATOR SUPERFAMILY (MFS) PROFILE DOMAIN-CONTAINING PROTEIN"/>
    <property type="match status" value="1"/>
</dbReference>
<keyword evidence="1 4" id="KW-0812">Transmembrane</keyword>
<dbReference type="AlphaFoldDB" id="A0A077QEH0"/>
<feature type="transmembrane region" description="Helical" evidence="4">
    <location>
        <begin position="337"/>
        <end position="357"/>
    </location>
</feature>
<feature type="transmembrane region" description="Helical" evidence="4">
    <location>
        <begin position="15"/>
        <end position="39"/>
    </location>
</feature>
<dbReference type="SUPFAM" id="SSF103473">
    <property type="entry name" value="MFS general substrate transporter"/>
    <property type="match status" value="1"/>
</dbReference>
<feature type="domain" description="Major facilitator superfamily (MFS) profile" evidence="5">
    <location>
        <begin position="214"/>
        <end position="407"/>
    </location>
</feature>
<dbReference type="PANTHER" id="PTHR23542">
    <property type="match status" value="1"/>
</dbReference>